<dbReference type="EMBL" id="JALHLG010000018">
    <property type="protein sequence ID" value="MCJ2187718.1"/>
    <property type="molecule type" value="Genomic_DNA"/>
</dbReference>
<organism evidence="1 2">
    <name type="scientific">Novosphingobium beihaiensis</name>
    <dbReference type="NCBI Taxonomy" id="2930389"/>
    <lineage>
        <taxon>Bacteria</taxon>
        <taxon>Pseudomonadati</taxon>
        <taxon>Pseudomonadota</taxon>
        <taxon>Alphaproteobacteria</taxon>
        <taxon>Sphingomonadales</taxon>
        <taxon>Sphingomonadaceae</taxon>
        <taxon>Novosphingobium</taxon>
    </lineage>
</organism>
<reference evidence="1 2" key="1">
    <citation type="submission" date="2022-04" db="EMBL/GenBank/DDBJ databases">
        <title>Identification of a novel bacterium isolated from mangrove sediments.</title>
        <authorList>
            <person name="Pan X."/>
        </authorList>
    </citation>
    <scope>NUCLEOTIDE SEQUENCE [LARGE SCALE GENOMIC DNA]</scope>
    <source>
        <strain evidence="1 2">B2638</strain>
    </source>
</reference>
<comment type="caution">
    <text evidence="1">The sequence shown here is derived from an EMBL/GenBank/DDBJ whole genome shotgun (WGS) entry which is preliminary data.</text>
</comment>
<dbReference type="RefSeq" id="WP_243921679.1">
    <property type="nucleotide sequence ID" value="NZ_JALHLG010000018.1"/>
</dbReference>
<accession>A0ABT0BRX2</accession>
<evidence type="ECO:0000313" key="2">
    <source>
        <dbReference type="Proteomes" id="UP001202281"/>
    </source>
</evidence>
<proteinExistence type="predicted"/>
<keyword evidence="2" id="KW-1185">Reference proteome</keyword>
<dbReference type="Proteomes" id="UP001202281">
    <property type="component" value="Unassembled WGS sequence"/>
</dbReference>
<evidence type="ECO:0000313" key="1">
    <source>
        <dbReference type="EMBL" id="MCJ2187718.1"/>
    </source>
</evidence>
<gene>
    <name evidence="1" type="ORF">MTR66_12935</name>
</gene>
<sequence>MPMQNMLAEFRRDALEWEKGQADLAQRLAEWRAGPAVAPVLSAMEHFGRGDPLEKCAPLARLFADEQAAAMDFVQSFAEAGLGGLGRYPLGQLPLLHGTRQAAPALVLASSGRASLALAAYDGSVLASMPAPKTAKFVPRETWIHVLEGSGEAELVLLRGEGGGEERGVLQSGSLALRPGTVAYRYGRRQALQVRSADGSLVLLRLQRRFPCREPAREYSLPDGALVHQAAARAEDTLLELAVTLLGRMNRQDAVAPMVRIASGALDIEAGESLRWQAMREAIALDAAAGLDLLSVLATSPGDPLAQPAAALRASLLEVCPRLERNS</sequence>
<protein>
    <submittedName>
        <fullName evidence="1">Uncharacterized protein</fullName>
    </submittedName>
</protein>
<name>A0ABT0BRX2_9SPHN</name>